<dbReference type="AlphaFoldDB" id="A0A9P8W4T7"/>
<name>A0A9P8W4T7_9HYPO</name>
<proteinExistence type="predicted"/>
<keyword evidence="1" id="KW-0175">Coiled coil</keyword>
<comment type="caution">
    <text evidence="3">The sequence shown here is derived from an EMBL/GenBank/DDBJ whole genome shotgun (WGS) entry which is preliminary data.</text>
</comment>
<protein>
    <submittedName>
        <fullName evidence="3">Uncharacterized protein</fullName>
    </submittedName>
</protein>
<dbReference type="EMBL" id="JAGPYM010000011">
    <property type="protein sequence ID" value="KAH6889324.1"/>
    <property type="molecule type" value="Genomic_DNA"/>
</dbReference>
<feature type="compositionally biased region" description="Basic and acidic residues" evidence="2">
    <location>
        <begin position="1"/>
        <end position="13"/>
    </location>
</feature>
<keyword evidence="4" id="KW-1185">Reference proteome</keyword>
<organism evidence="3 4">
    <name type="scientific">Thelonectria olida</name>
    <dbReference type="NCBI Taxonomy" id="1576542"/>
    <lineage>
        <taxon>Eukaryota</taxon>
        <taxon>Fungi</taxon>
        <taxon>Dikarya</taxon>
        <taxon>Ascomycota</taxon>
        <taxon>Pezizomycotina</taxon>
        <taxon>Sordariomycetes</taxon>
        <taxon>Hypocreomycetidae</taxon>
        <taxon>Hypocreales</taxon>
        <taxon>Nectriaceae</taxon>
        <taxon>Thelonectria</taxon>
    </lineage>
</organism>
<sequence length="235" mass="26089">MSHSNTPEEKISEAMDEQLGVSPLTERFPAPWHKLPSLPVPFRQVYSFPTPVDKPPSPAPSGRGREPFRSPKPVVTVRVPAGTSVQVVDEEMAARSLGEMNERLKEMEQRLEAAETSFNNVYSKMRRLLFCCVRMNGQIVALEASRRNLEIQKLNATAVLEDKHAVLRPLYSARSGGVIPGFPKFLGDLNDLTIPCANAIGPPLEAGCVFILQDLDLSIDGNLTQLQRRIREVTM</sequence>
<gene>
    <name evidence="3" type="ORF">B0T10DRAFT_459983</name>
</gene>
<evidence type="ECO:0000256" key="1">
    <source>
        <dbReference type="SAM" id="Coils"/>
    </source>
</evidence>
<evidence type="ECO:0000313" key="3">
    <source>
        <dbReference type="EMBL" id="KAH6889324.1"/>
    </source>
</evidence>
<feature type="region of interest" description="Disordered" evidence="2">
    <location>
        <begin position="1"/>
        <end position="32"/>
    </location>
</feature>
<feature type="region of interest" description="Disordered" evidence="2">
    <location>
        <begin position="49"/>
        <end position="71"/>
    </location>
</feature>
<evidence type="ECO:0000313" key="4">
    <source>
        <dbReference type="Proteomes" id="UP000777438"/>
    </source>
</evidence>
<accession>A0A9P8W4T7</accession>
<evidence type="ECO:0000256" key="2">
    <source>
        <dbReference type="SAM" id="MobiDB-lite"/>
    </source>
</evidence>
<feature type="coiled-coil region" evidence="1">
    <location>
        <begin position="90"/>
        <end position="124"/>
    </location>
</feature>
<reference evidence="3 4" key="1">
    <citation type="journal article" date="2021" name="Nat. Commun.">
        <title>Genetic determinants of endophytism in the Arabidopsis root mycobiome.</title>
        <authorList>
            <person name="Mesny F."/>
            <person name="Miyauchi S."/>
            <person name="Thiergart T."/>
            <person name="Pickel B."/>
            <person name="Atanasova L."/>
            <person name="Karlsson M."/>
            <person name="Huettel B."/>
            <person name="Barry K.W."/>
            <person name="Haridas S."/>
            <person name="Chen C."/>
            <person name="Bauer D."/>
            <person name="Andreopoulos W."/>
            <person name="Pangilinan J."/>
            <person name="LaButti K."/>
            <person name="Riley R."/>
            <person name="Lipzen A."/>
            <person name="Clum A."/>
            <person name="Drula E."/>
            <person name="Henrissat B."/>
            <person name="Kohler A."/>
            <person name="Grigoriev I.V."/>
            <person name="Martin F.M."/>
            <person name="Hacquard S."/>
        </authorList>
    </citation>
    <scope>NUCLEOTIDE SEQUENCE [LARGE SCALE GENOMIC DNA]</scope>
    <source>
        <strain evidence="3 4">MPI-CAGE-CH-0241</strain>
    </source>
</reference>
<dbReference type="Proteomes" id="UP000777438">
    <property type="component" value="Unassembled WGS sequence"/>
</dbReference>